<protein>
    <submittedName>
        <fullName evidence="1">Putative RNase H-like HicB family nuclease</fullName>
    </submittedName>
</protein>
<evidence type="ECO:0000313" key="2">
    <source>
        <dbReference type="Proteomes" id="UP000582837"/>
    </source>
</evidence>
<dbReference type="AlphaFoldDB" id="A0A841GUP6"/>
<reference evidence="1 2" key="1">
    <citation type="submission" date="2020-08" db="EMBL/GenBank/DDBJ databases">
        <title>Genomic Encyclopedia of Type Strains, Phase IV (KMG-IV): sequencing the most valuable type-strain genomes for metagenomic binning, comparative biology and taxonomic classification.</title>
        <authorList>
            <person name="Goeker M."/>
        </authorList>
    </citation>
    <scope>NUCLEOTIDE SEQUENCE [LARGE SCALE GENOMIC DNA]</scope>
    <source>
        <strain evidence="1 2">DSM 29007</strain>
    </source>
</reference>
<accession>A0A841GUP6</accession>
<dbReference type="RefSeq" id="WP_170038124.1">
    <property type="nucleotide sequence ID" value="NZ_JABDTL010000002.1"/>
</dbReference>
<dbReference type="Gene3D" id="3.30.160.250">
    <property type="match status" value="1"/>
</dbReference>
<dbReference type="PANTHER" id="PTHR34504:SF4">
    <property type="entry name" value="ANTITOXIN HICB"/>
    <property type="match status" value="1"/>
</dbReference>
<proteinExistence type="predicted"/>
<dbReference type="EMBL" id="JACHIA010000002">
    <property type="protein sequence ID" value="MBB6069168.1"/>
    <property type="molecule type" value="Genomic_DNA"/>
</dbReference>
<gene>
    <name evidence="1" type="ORF">HNQ61_000783</name>
</gene>
<keyword evidence="2" id="KW-1185">Reference proteome</keyword>
<dbReference type="SUPFAM" id="SSF143100">
    <property type="entry name" value="TTHA1013/TTHA0281-like"/>
    <property type="match status" value="1"/>
</dbReference>
<comment type="caution">
    <text evidence="1">The sequence shown here is derived from an EMBL/GenBank/DDBJ whole genome shotgun (WGS) entry which is preliminary data.</text>
</comment>
<dbReference type="InterPro" id="IPR051404">
    <property type="entry name" value="TA_system_antitoxin"/>
</dbReference>
<dbReference type="Proteomes" id="UP000582837">
    <property type="component" value="Unassembled WGS sequence"/>
</dbReference>
<dbReference type="PANTHER" id="PTHR34504">
    <property type="entry name" value="ANTITOXIN HICB"/>
    <property type="match status" value="1"/>
</dbReference>
<organism evidence="1 2">
    <name type="scientific">Longimicrobium terrae</name>
    <dbReference type="NCBI Taxonomy" id="1639882"/>
    <lineage>
        <taxon>Bacteria</taxon>
        <taxon>Pseudomonadati</taxon>
        <taxon>Gemmatimonadota</taxon>
        <taxon>Longimicrobiia</taxon>
        <taxon>Longimicrobiales</taxon>
        <taxon>Longimicrobiaceae</taxon>
        <taxon>Longimicrobium</taxon>
    </lineage>
</organism>
<sequence>MKHNYTAVIQKGKNHWIGWIEEVPGVNSQGLTREELMDNLESALAEMLEITEAPGPGNQAPP</sequence>
<dbReference type="InterPro" id="IPR035069">
    <property type="entry name" value="TTHA1013/TTHA0281-like"/>
</dbReference>
<evidence type="ECO:0000313" key="1">
    <source>
        <dbReference type="EMBL" id="MBB6069168.1"/>
    </source>
</evidence>
<name>A0A841GUP6_9BACT</name>